<dbReference type="PRINTS" id="PR00364">
    <property type="entry name" value="DISEASERSIST"/>
</dbReference>
<keyword evidence="6" id="KW-0520">NAD</keyword>
<dbReference type="Gene3D" id="3.80.10.10">
    <property type="entry name" value="Ribonuclease Inhibitor"/>
    <property type="match status" value="2"/>
</dbReference>
<keyword evidence="9" id="KW-1133">Transmembrane helix</keyword>
<dbReference type="InterPro" id="IPR036390">
    <property type="entry name" value="WH_DNA-bd_sf"/>
</dbReference>
<keyword evidence="9" id="KW-0472">Membrane</keyword>
<evidence type="ECO:0000256" key="6">
    <source>
        <dbReference type="ARBA" id="ARBA00023027"/>
    </source>
</evidence>
<dbReference type="OrthoDB" id="1072047at2759"/>
<evidence type="ECO:0000256" key="1">
    <source>
        <dbReference type="ARBA" id="ARBA00011982"/>
    </source>
</evidence>
<evidence type="ECO:0000313" key="11">
    <source>
        <dbReference type="EMBL" id="KAG2319212.1"/>
    </source>
</evidence>
<keyword evidence="2" id="KW-0433">Leucine-rich repeat</keyword>
<dbReference type="SUPFAM" id="SSF52058">
    <property type="entry name" value="L domain-like"/>
    <property type="match status" value="1"/>
</dbReference>
<feature type="compositionally biased region" description="Basic and acidic residues" evidence="8">
    <location>
        <begin position="1219"/>
        <end position="1234"/>
    </location>
</feature>
<evidence type="ECO:0000256" key="2">
    <source>
        <dbReference type="ARBA" id="ARBA00022614"/>
    </source>
</evidence>
<dbReference type="GO" id="GO:0061809">
    <property type="term" value="F:NAD+ nucleosidase activity, cyclic ADP-ribose generating"/>
    <property type="evidence" value="ECO:0007669"/>
    <property type="project" value="UniProtKB-EC"/>
</dbReference>
<evidence type="ECO:0000256" key="7">
    <source>
        <dbReference type="ARBA" id="ARBA00047304"/>
    </source>
</evidence>
<dbReference type="InterPro" id="IPR001611">
    <property type="entry name" value="Leu-rich_rpt"/>
</dbReference>
<evidence type="ECO:0000256" key="9">
    <source>
        <dbReference type="SAM" id="Phobius"/>
    </source>
</evidence>
<gene>
    <name evidence="11" type="ORF">Bca52824_012425</name>
</gene>
<evidence type="ECO:0000256" key="5">
    <source>
        <dbReference type="ARBA" id="ARBA00022821"/>
    </source>
</evidence>
<keyword evidence="12" id="KW-1185">Reference proteome</keyword>
<accession>A0A8X8B2Z8</accession>
<dbReference type="InterPro" id="IPR035897">
    <property type="entry name" value="Toll_tir_struct_dom_sf"/>
</dbReference>
<dbReference type="FunFam" id="1.10.8.430:FF:000002">
    <property type="entry name" value="Disease resistance protein (TIR-NBS-LRR class)"/>
    <property type="match status" value="1"/>
</dbReference>
<comment type="catalytic activity">
    <reaction evidence="7">
        <text>NAD(+) + H2O = ADP-D-ribose + nicotinamide + H(+)</text>
        <dbReference type="Rhea" id="RHEA:16301"/>
        <dbReference type="ChEBI" id="CHEBI:15377"/>
        <dbReference type="ChEBI" id="CHEBI:15378"/>
        <dbReference type="ChEBI" id="CHEBI:17154"/>
        <dbReference type="ChEBI" id="CHEBI:57540"/>
        <dbReference type="ChEBI" id="CHEBI:57967"/>
        <dbReference type="EC" id="3.2.2.6"/>
    </reaction>
    <physiologicalReaction direction="left-to-right" evidence="7">
        <dbReference type="Rhea" id="RHEA:16302"/>
    </physiologicalReaction>
</comment>
<dbReference type="InterPro" id="IPR042197">
    <property type="entry name" value="Apaf_helical"/>
</dbReference>
<evidence type="ECO:0000256" key="4">
    <source>
        <dbReference type="ARBA" id="ARBA00022801"/>
    </source>
</evidence>
<dbReference type="Gene3D" id="1.10.8.430">
    <property type="entry name" value="Helical domain of apoptotic protease-activating factors"/>
    <property type="match status" value="1"/>
</dbReference>
<dbReference type="InterPro" id="IPR032675">
    <property type="entry name" value="LRR_dom_sf"/>
</dbReference>
<dbReference type="Pfam" id="PF01582">
    <property type="entry name" value="TIR"/>
    <property type="match status" value="1"/>
</dbReference>
<dbReference type="FunFam" id="3.40.50.10140:FF:000007">
    <property type="entry name" value="Disease resistance protein (TIR-NBS-LRR class)"/>
    <property type="match status" value="1"/>
</dbReference>
<protein>
    <recommendedName>
        <fullName evidence="1">ADP-ribosyl cyclase/cyclic ADP-ribose hydrolase</fullName>
        <ecNumber evidence="1">3.2.2.6</ecNumber>
    </recommendedName>
</protein>
<feature type="transmembrane region" description="Helical" evidence="9">
    <location>
        <begin position="7"/>
        <end position="26"/>
    </location>
</feature>
<proteinExistence type="predicted"/>
<feature type="domain" description="TIR" evidence="10">
    <location>
        <begin position="58"/>
        <end position="222"/>
    </location>
</feature>
<dbReference type="InterPro" id="IPR002182">
    <property type="entry name" value="NB-ARC"/>
</dbReference>
<dbReference type="AlphaFoldDB" id="A0A8X8B2Z8"/>
<dbReference type="InterPro" id="IPR000157">
    <property type="entry name" value="TIR_dom"/>
</dbReference>
<organism evidence="11 12">
    <name type="scientific">Brassica carinata</name>
    <name type="common">Ethiopian mustard</name>
    <name type="synonym">Abyssinian cabbage</name>
    <dbReference type="NCBI Taxonomy" id="52824"/>
    <lineage>
        <taxon>Eukaryota</taxon>
        <taxon>Viridiplantae</taxon>
        <taxon>Streptophyta</taxon>
        <taxon>Embryophyta</taxon>
        <taxon>Tracheophyta</taxon>
        <taxon>Spermatophyta</taxon>
        <taxon>Magnoliopsida</taxon>
        <taxon>eudicotyledons</taxon>
        <taxon>Gunneridae</taxon>
        <taxon>Pentapetalae</taxon>
        <taxon>rosids</taxon>
        <taxon>malvids</taxon>
        <taxon>Brassicales</taxon>
        <taxon>Brassicaceae</taxon>
        <taxon>Brassiceae</taxon>
        <taxon>Brassica</taxon>
    </lineage>
</organism>
<dbReference type="PANTHER" id="PTHR11017:SF561">
    <property type="entry name" value="ADP-RIBOSYL CYCLASE_CYCLIC ADP-RIBOSE HYDROLASE"/>
    <property type="match status" value="1"/>
</dbReference>
<dbReference type="InterPro" id="IPR003593">
    <property type="entry name" value="AAA+_ATPase"/>
</dbReference>
<dbReference type="InterPro" id="IPR011713">
    <property type="entry name" value="Leu-rich_rpt_3"/>
</dbReference>
<keyword evidence="5" id="KW-0611">Plant defense</keyword>
<dbReference type="InterPro" id="IPR027417">
    <property type="entry name" value="P-loop_NTPase"/>
</dbReference>
<keyword evidence="9" id="KW-0812">Transmembrane</keyword>
<dbReference type="Pfam" id="PF00931">
    <property type="entry name" value="NB-ARC"/>
    <property type="match status" value="1"/>
</dbReference>
<reference evidence="11 12" key="1">
    <citation type="submission" date="2020-02" db="EMBL/GenBank/DDBJ databases">
        <authorList>
            <person name="Ma Q."/>
            <person name="Huang Y."/>
            <person name="Song X."/>
            <person name="Pei D."/>
        </authorList>
    </citation>
    <scope>NUCLEOTIDE SEQUENCE [LARGE SCALE GENOMIC DNA]</scope>
    <source>
        <strain evidence="11">Sxm20200214</strain>
        <tissue evidence="11">Leaf</tissue>
    </source>
</reference>
<dbReference type="PANTHER" id="PTHR11017">
    <property type="entry name" value="LEUCINE-RICH REPEAT-CONTAINING PROTEIN"/>
    <property type="match status" value="1"/>
</dbReference>
<dbReference type="SUPFAM" id="SSF52540">
    <property type="entry name" value="P-loop containing nucleoside triphosphate hydrolases"/>
    <property type="match status" value="1"/>
</dbReference>
<dbReference type="SMART" id="SM00255">
    <property type="entry name" value="TIR"/>
    <property type="match status" value="1"/>
</dbReference>
<keyword evidence="3" id="KW-0677">Repeat</keyword>
<dbReference type="Gene3D" id="3.40.50.300">
    <property type="entry name" value="P-loop containing nucleotide triphosphate hydrolases"/>
    <property type="match status" value="1"/>
</dbReference>
<dbReference type="SUPFAM" id="SSF46785">
    <property type="entry name" value="Winged helix' DNA-binding domain"/>
    <property type="match status" value="1"/>
</dbReference>
<evidence type="ECO:0000259" key="10">
    <source>
        <dbReference type="PROSITE" id="PS50104"/>
    </source>
</evidence>
<dbReference type="GO" id="GO:0007165">
    <property type="term" value="P:signal transduction"/>
    <property type="evidence" value="ECO:0007669"/>
    <property type="project" value="InterPro"/>
</dbReference>
<dbReference type="InterPro" id="IPR058192">
    <property type="entry name" value="WHD_ROQ1-like"/>
</dbReference>
<keyword evidence="4" id="KW-0378">Hydrolase</keyword>
<dbReference type="SUPFAM" id="SSF52200">
    <property type="entry name" value="Toll/Interleukin receptor TIR domain"/>
    <property type="match status" value="1"/>
</dbReference>
<dbReference type="InterPro" id="IPR044974">
    <property type="entry name" value="Disease_R_plants"/>
</dbReference>
<dbReference type="PROSITE" id="PS50104">
    <property type="entry name" value="TIR"/>
    <property type="match status" value="1"/>
</dbReference>
<dbReference type="Pfam" id="PF07725">
    <property type="entry name" value="LRR_3"/>
    <property type="match status" value="1"/>
</dbReference>
<dbReference type="EMBL" id="JAAMPC010000003">
    <property type="protein sequence ID" value="KAG2319212.1"/>
    <property type="molecule type" value="Genomic_DNA"/>
</dbReference>
<name>A0A8X8B2Z8_BRACI</name>
<dbReference type="Pfam" id="PF00560">
    <property type="entry name" value="LRR_1"/>
    <property type="match status" value="3"/>
</dbReference>
<evidence type="ECO:0000256" key="3">
    <source>
        <dbReference type="ARBA" id="ARBA00022737"/>
    </source>
</evidence>
<dbReference type="FunFam" id="3.40.50.300:FF:001002">
    <property type="entry name" value="Disease resistance protein (TIR-NBS-LRR class)"/>
    <property type="match status" value="1"/>
</dbReference>
<dbReference type="GO" id="GO:0006952">
    <property type="term" value="P:defense response"/>
    <property type="evidence" value="ECO:0007669"/>
    <property type="project" value="UniProtKB-KW"/>
</dbReference>
<sequence length="1259" mass="141957">MDSYLSFTNVAAAAISFYALFGTIFFNKKSRSHQEDKTVASSSSLTPLSPTSSLPHSWKHHVFPSFHGSDVRENFLSHVVKEFKSKAIDLFIDNNIERSKSIGPELVDAIRGSRIAIVLLSQNYASSTWCLNELVEIMNCKEEFGQTVMSLFYQVDPTDVKKQTGDFGKVFRKTCKGKTKEEIRRWEHALTEVAQIAGFHSTNWKNESEMIEEIATDVSKKLNFSAPSNDFDGLVGMESQMTRMEPLLRLDSDEVRKIGILGPPGIGKTTIARYIFNRYSRDFQLSVFMDNIKRKYATAACSDDYSVKLDLQKHFMSQLTNVTDIKNFSHLRIAKDRLKDKKVLVILDDVDRLVQVEAMAQETSWFGPGSRIIITTQDEKVLKASEINHIHKVNLPSYNEALQMFCIYAFDQKDPKDDFMELAWKVTSLVGRLPLGLKVMGSYFRGMSEQEWREELPRLKTHLDRDGEIASILKFSYDSLRDEYKHLFLHIACFFHGEKADRVEGCLAKKNSDVKHGLHVLADKSLISIDMDRGTIKMATLLVQLGRKIVRGQSVNEPGKRQFLTDAIDIAEVLSDDKADISSVIGINSETFEDMLTCTSERAFERLHNLQFLRINSLGVNSRSMNHISQKLRVLEWPMFGMKCFPSSFNPKFLVKLEIPYSKLEKLWEETKLLSNLKWMDLNHSIFLEELPDLSTATNLCDLNLSYCPSLVKLPSSIGNAVNMETFSLSKCSNLVEIPSSITTIASLKSLKLNGYSGLVELPLNIETVIDPIDIDLSRCSSLVKLPFSIGNAINLQKLNLSYCSSLVELPSSIGNATNLQKLDLIYCSSLVELPSSIGSATNLQKLDLSYCSSLVELPSSIGNATNLQKLNLSYCLSLVKLPSSIGNATSLQELNLSHCSSLVKLPSSIGNVVNLRRLNLSDCSSLMELPSSIWTAVNLNTLDLSDCSSMVELPSFTRNLKCSKLETNMVNINFESVGELNLSDCSLLKSYHESSTNIKELDPWFGRESRLLILVLNGMKKLVSLPQLPDWLWCLDAEDCESLERLDYSFYDSDIRLNFTNCFKLNQEARDLICRRSASGHTVFPATELPMCFTYRSYGNSVTVKLNQMPLGIITEFNACILCAHVDGNNSQLWEIAYVCCRITSGGNSLTACYRRLEQYFPGHLFTFKVMVDTDEITSTDLVFEFEIHFGDSLLDETCEIKECGILQLLEVPFLSFRDGDEPSDKESSGTRDEDYETSDNESLGDSYEYHETSDREI</sequence>
<dbReference type="SMART" id="SM00382">
    <property type="entry name" value="AAA"/>
    <property type="match status" value="1"/>
</dbReference>
<feature type="compositionally biased region" description="Basic and acidic residues" evidence="8">
    <location>
        <begin position="1249"/>
        <end position="1259"/>
    </location>
</feature>
<dbReference type="Proteomes" id="UP000886595">
    <property type="component" value="Unassembled WGS sequence"/>
</dbReference>
<dbReference type="EC" id="3.2.2.6" evidence="1"/>
<dbReference type="Gene3D" id="3.40.50.10140">
    <property type="entry name" value="Toll/interleukin-1 receptor homology (TIR) domain"/>
    <property type="match status" value="1"/>
</dbReference>
<comment type="caution">
    <text evidence="11">The sequence shown here is derived from an EMBL/GenBank/DDBJ whole genome shotgun (WGS) entry which is preliminary data.</text>
</comment>
<dbReference type="Pfam" id="PF23282">
    <property type="entry name" value="WHD_ROQ1"/>
    <property type="match status" value="1"/>
</dbReference>
<feature type="region of interest" description="Disordered" evidence="8">
    <location>
        <begin position="1219"/>
        <end position="1259"/>
    </location>
</feature>
<dbReference type="GO" id="GO:0043531">
    <property type="term" value="F:ADP binding"/>
    <property type="evidence" value="ECO:0007669"/>
    <property type="project" value="InterPro"/>
</dbReference>
<evidence type="ECO:0000256" key="8">
    <source>
        <dbReference type="SAM" id="MobiDB-lite"/>
    </source>
</evidence>
<evidence type="ECO:0000313" key="12">
    <source>
        <dbReference type="Proteomes" id="UP000886595"/>
    </source>
</evidence>
<dbReference type="SUPFAM" id="SSF52047">
    <property type="entry name" value="RNI-like"/>
    <property type="match status" value="1"/>
</dbReference>